<dbReference type="InterPro" id="IPR013087">
    <property type="entry name" value="Znf_C2H2_type"/>
</dbReference>
<organism evidence="3 4">
    <name type="scientific">Digitaria exilis</name>
    <dbReference type="NCBI Taxonomy" id="1010633"/>
    <lineage>
        <taxon>Eukaryota</taxon>
        <taxon>Viridiplantae</taxon>
        <taxon>Streptophyta</taxon>
        <taxon>Embryophyta</taxon>
        <taxon>Tracheophyta</taxon>
        <taxon>Spermatophyta</taxon>
        <taxon>Magnoliopsida</taxon>
        <taxon>Liliopsida</taxon>
        <taxon>Poales</taxon>
        <taxon>Poaceae</taxon>
        <taxon>PACMAD clade</taxon>
        <taxon>Panicoideae</taxon>
        <taxon>Panicodae</taxon>
        <taxon>Paniceae</taxon>
        <taxon>Anthephorinae</taxon>
        <taxon>Digitaria</taxon>
    </lineage>
</organism>
<dbReference type="PANTHER" id="PTHR47487:SF11">
    <property type="entry name" value="OS09G0421800 PROTEIN"/>
    <property type="match status" value="1"/>
</dbReference>
<dbReference type="EMBL" id="JACEFO010001897">
    <property type="protein sequence ID" value="KAF8695313.1"/>
    <property type="molecule type" value="Genomic_DNA"/>
</dbReference>
<protein>
    <recommendedName>
        <fullName evidence="2">C2H2-type domain-containing protein</fullName>
    </recommendedName>
</protein>
<dbReference type="SMART" id="SM00355">
    <property type="entry name" value="ZnF_C2H2"/>
    <property type="match status" value="2"/>
</dbReference>
<dbReference type="OrthoDB" id="434647at2759"/>
<dbReference type="GO" id="GO:0008270">
    <property type="term" value="F:zinc ion binding"/>
    <property type="evidence" value="ECO:0007669"/>
    <property type="project" value="InterPro"/>
</dbReference>
<keyword evidence="4" id="KW-1185">Reference proteome</keyword>
<gene>
    <name evidence="3" type="ORF">HU200_037540</name>
</gene>
<evidence type="ECO:0000259" key="2">
    <source>
        <dbReference type="PROSITE" id="PS00028"/>
    </source>
</evidence>
<accession>A0A835EMM2</accession>
<proteinExistence type="predicted"/>
<feature type="domain" description="C2H2-type" evidence="2">
    <location>
        <begin position="490"/>
        <end position="512"/>
    </location>
</feature>
<evidence type="ECO:0000313" key="3">
    <source>
        <dbReference type="EMBL" id="KAF8695313.1"/>
    </source>
</evidence>
<evidence type="ECO:0000256" key="1">
    <source>
        <dbReference type="SAM" id="MobiDB-lite"/>
    </source>
</evidence>
<dbReference type="InterPro" id="IPR003604">
    <property type="entry name" value="Matrin/U1-like-C_Znf_C2H2"/>
</dbReference>
<dbReference type="PROSITE" id="PS00028">
    <property type="entry name" value="ZINC_FINGER_C2H2_1"/>
    <property type="match status" value="1"/>
</dbReference>
<dbReference type="PANTHER" id="PTHR47487">
    <property type="entry name" value="OS06G0651300 PROTEIN-RELATED"/>
    <property type="match status" value="1"/>
</dbReference>
<comment type="caution">
    <text evidence="3">The sequence shown here is derived from an EMBL/GenBank/DDBJ whole genome shotgun (WGS) entry which is preliminary data.</text>
</comment>
<dbReference type="Proteomes" id="UP000636709">
    <property type="component" value="Unassembled WGS sequence"/>
</dbReference>
<feature type="region of interest" description="Disordered" evidence="1">
    <location>
        <begin position="86"/>
        <end position="141"/>
    </location>
</feature>
<dbReference type="Gene3D" id="3.30.160.60">
    <property type="entry name" value="Classic Zinc Finger"/>
    <property type="match status" value="2"/>
</dbReference>
<dbReference type="SUPFAM" id="SSF57667">
    <property type="entry name" value="beta-beta-alpha zinc fingers"/>
    <property type="match status" value="2"/>
</dbReference>
<dbReference type="GO" id="GO:0003676">
    <property type="term" value="F:nucleic acid binding"/>
    <property type="evidence" value="ECO:0007669"/>
    <property type="project" value="InterPro"/>
</dbReference>
<feature type="compositionally biased region" description="Polar residues" evidence="1">
    <location>
        <begin position="525"/>
        <end position="540"/>
    </location>
</feature>
<name>A0A835EMM2_9POAL</name>
<evidence type="ECO:0000313" key="4">
    <source>
        <dbReference type="Proteomes" id="UP000636709"/>
    </source>
</evidence>
<dbReference type="InterPro" id="IPR036236">
    <property type="entry name" value="Znf_C2H2_sf"/>
</dbReference>
<dbReference type="Pfam" id="PF12874">
    <property type="entry name" value="zf-met"/>
    <property type="match status" value="2"/>
</dbReference>
<reference evidence="3" key="1">
    <citation type="submission" date="2020-07" db="EMBL/GenBank/DDBJ databases">
        <title>Genome sequence and genetic diversity analysis of an under-domesticated orphan crop, white fonio (Digitaria exilis).</title>
        <authorList>
            <person name="Bennetzen J.L."/>
            <person name="Chen S."/>
            <person name="Ma X."/>
            <person name="Wang X."/>
            <person name="Yssel A.E.J."/>
            <person name="Chaluvadi S.R."/>
            <person name="Johnson M."/>
            <person name="Gangashetty P."/>
            <person name="Hamidou F."/>
            <person name="Sanogo M.D."/>
            <person name="Zwaenepoel A."/>
            <person name="Wallace J."/>
            <person name="Van De Peer Y."/>
            <person name="Van Deynze A."/>
        </authorList>
    </citation>
    <scope>NUCLEOTIDE SEQUENCE</scope>
    <source>
        <tissue evidence="3">Leaves</tissue>
    </source>
</reference>
<feature type="region of interest" description="Disordered" evidence="1">
    <location>
        <begin position="455"/>
        <end position="480"/>
    </location>
</feature>
<feature type="region of interest" description="Disordered" evidence="1">
    <location>
        <begin position="1"/>
        <end position="31"/>
    </location>
</feature>
<feature type="region of interest" description="Disordered" evidence="1">
    <location>
        <begin position="525"/>
        <end position="552"/>
    </location>
</feature>
<sequence>MAALEDVETGRLRRFPNLPPPPYGDSNENASPLNAALARRREELVWELTKVRDRQDMILRELVQTEHAMGMGFTAAGYNPVPVPPSSQDYWGSRTPPVNLLEEAPPPPQRSSAEHPPSVSGGPAAMTVPPVYPQVEWPTSPLPQPRLASDIEKQQDCRSPGARMHPFDGYVELCRSPKKSTVAEEASVPAATNDGSRTTFREIAPGHKDAAGVEKKDGVKNAHGVHQLYENGSQSSGQRKTAEITLMDQINGPMLSFSRYRLGGQESVAFHQQNGQEVSAIKEIFSHILIQPTEQPRLGNGPEQLELKSSVVGTHVFNGYAELCMSPSKLIPVQETLVPVSAKVGEATSGHQSAFGQEPNADMEDGHRVQPFGEIRNKINGGERKAVDNAISNDQKKVGFNEVINGGERNAVENAISNYHKKVGFNEVINGGERKAVENAVSNDKKKVGFNENLPLKQSAHGSTPAGVKRKLNAAASPAKKQKPLGKYSCAICHVNMTSQHDLEKHLAGNKHQLNVTAKKAASVQKTTTATNAKSYQNGKENVDTGEKADGKSSLDCKLCDVQCNSEKMLASHLGGKRHREKLLEGGRV</sequence>
<feature type="compositionally biased region" description="Basic and acidic residues" evidence="1">
    <location>
        <begin position="541"/>
        <end position="552"/>
    </location>
</feature>
<dbReference type="AlphaFoldDB" id="A0A835EMM2"/>
<dbReference type="SMART" id="SM00451">
    <property type="entry name" value="ZnF_U1"/>
    <property type="match status" value="2"/>
</dbReference>